<comment type="caution">
    <text evidence="2">The sequence shown here is derived from an EMBL/GenBank/DDBJ whole genome shotgun (WGS) entry which is preliminary data.</text>
</comment>
<sequence length="116" mass="13515">MTEKQIPIKEVRLNNNCPVCYSKKGLVLTFKQAIIENSFYKSITSDITNSIECDRCHTTIYPVQWTDEIERVFEYHQKTVVPKKTSTYLKKKSWIIIVAVVLIAFTILILTIYPNL</sequence>
<evidence type="ECO:0000313" key="3">
    <source>
        <dbReference type="Proteomes" id="UP000612329"/>
    </source>
</evidence>
<keyword evidence="1" id="KW-0472">Membrane</keyword>
<evidence type="ECO:0000313" key="2">
    <source>
        <dbReference type="EMBL" id="GGK23156.1"/>
    </source>
</evidence>
<name>A0A8J3BN80_9FLAO</name>
<evidence type="ECO:0000256" key="1">
    <source>
        <dbReference type="SAM" id="Phobius"/>
    </source>
</evidence>
<dbReference type="EMBL" id="BMNR01000003">
    <property type="protein sequence ID" value="GGK23156.1"/>
    <property type="molecule type" value="Genomic_DNA"/>
</dbReference>
<feature type="transmembrane region" description="Helical" evidence="1">
    <location>
        <begin position="93"/>
        <end position="113"/>
    </location>
</feature>
<accession>A0A8J3BN80</accession>
<reference evidence="2" key="2">
    <citation type="submission" date="2020-09" db="EMBL/GenBank/DDBJ databases">
        <authorList>
            <person name="Sun Q."/>
            <person name="Ohkuma M."/>
        </authorList>
    </citation>
    <scope>NUCLEOTIDE SEQUENCE</scope>
    <source>
        <strain evidence="2">JCM 12862</strain>
    </source>
</reference>
<dbReference type="RefSeq" id="WP_188651964.1">
    <property type="nucleotide sequence ID" value="NZ_BMNR01000003.1"/>
</dbReference>
<keyword evidence="1" id="KW-0812">Transmembrane</keyword>
<reference evidence="2" key="1">
    <citation type="journal article" date="2014" name="Int. J. Syst. Evol. Microbiol.">
        <title>Complete genome sequence of Corynebacterium casei LMG S-19264T (=DSM 44701T), isolated from a smear-ripened cheese.</title>
        <authorList>
            <consortium name="US DOE Joint Genome Institute (JGI-PGF)"/>
            <person name="Walter F."/>
            <person name="Albersmeier A."/>
            <person name="Kalinowski J."/>
            <person name="Ruckert C."/>
        </authorList>
    </citation>
    <scope>NUCLEOTIDE SEQUENCE</scope>
    <source>
        <strain evidence="2">JCM 12862</strain>
    </source>
</reference>
<keyword evidence="3" id="KW-1185">Reference proteome</keyword>
<dbReference type="Proteomes" id="UP000612329">
    <property type="component" value="Unassembled WGS sequence"/>
</dbReference>
<proteinExistence type="predicted"/>
<protein>
    <submittedName>
        <fullName evidence="2">Uncharacterized protein</fullName>
    </submittedName>
</protein>
<dbReference type="AlphaFoldDB" id="A0A8J3BN80"/>
<keyword evidence="1" id="KW-1133">Transmembrane helix</keyword>
<organism evidence="2 3">
    <name type="scientific">Yeosuana aromativorans</name>
    <dbReference type="NCBI Taxonomy" id="288019"/>
    <lineage>
        <taxon>Bacteria</taxon>
        <taxon>Pseudomonadati</taxon>
        <taxon>Bacteroidota</taxon>
        <taxon>Flavobacteriia</taxon>
        <taxon>Flavobacteriales</taxon>
        <taxon>Flavobacteriaceae</taxon>
        <taxon>Yeosuana</taxon>
    </lineage>
</organism>
<gene>
    <name evidence="2" type="ORF">GCM10007962_16730</name>
</gene>